<dbReference type="InParanoid" id="L9KLV7"/>
<reference evidence="3" key="2">
    <citation type="journal article" date="2013" name="Nat. Commun.">
        <title>Genome of the Chinese tree shrew.</title>
        <authorList>
            <person name="Fan Y."/>
            <person name="Huang Z.Y."/>
            <person name="Cao C.C."/>
            <person name="Chen C.S."/>
            <person name="Chen Y.X."/>
            <person name="Fan D.D."/>
            <person name="He J."/>
            <person name="Hou H.L."/>
            <person name="Hu L."/>
            <person name="Hu X.T."/>
            <person name="Jiang X.T."/>
            <person name="Lai R."/>
            <person name="Lang Y.S."/>
            <person name="Liang B."/>
            <person name="Liao S.G."/>
            <person name="Mu D."/>
            <person name="Ma Y.Y."/>
            <person name="Niu Y.Y."/>
            <person name="Sun X.Q."/>
            <person name="Xia J.Q."/>
            <person name="Xiao J."/>
            <person name="Xiong Z.Q."/>
            <person name="Xu L."/>
            <person name="Yang L."/>
            <person name="Zhang Y."/>
            <person name="Zhao W."/>
            <person name="Zhao X.D."/>
            <person name="Zheng Y.T."/>
            <person name="Zhou J.M."/>
            <person name="Zhu Y.B."/>
            <person name="Zhang G.J."/>
            <person name="Wang J."/>
            <person name="Yao Y.G."/>
        </authorList>
    </citation>
    <scope>NUCLEOTIDE SEQUENCE [LARGE SCALE GENOMIC DNA]</scope>
</reference>
<proteinExistence type="predicted"/>
<evidence type="ECO:0000313" key="3">
    <source>
        <dbReference type="Proteomes" id="UP000011518"/>
    </source>
</evidence>
<feature type="region of interest" description="Disordered" evidence="1">
    <location>
        <begin position="385"/>
        <end position="458"/>
    </location>
</feature>
<organism evidence="2 3">
    <name type="scientific">Tupaia chinensis</name>
    <name type="common">Chinese tree shrew</name>
    <name type="synonym">Tupaia belangeri chinensis</name>
    <dbReference type="NCBI Taxonomy" id="246437"/>
    <lineage>
        <taxon>Eukaryota</taxon>
        <taxon>Metazoa</taxon>
        <taxon>Chordata</taxon>
        <taxon>Craniata</taxon>
        <taxon>Vertebrata</taxon>
        <taxon>Euteleostomi</taxon>
        <taxon>Mammalia</taxon>
        <taxon>Eutheria</taxon>
        <taxon>Euarchontoglires</taxon>
        <taxon>Scandentia</taxon>
        <taxon>Tupaiidae</taxon>
        <taxon>Tupaia</taxon>
    </lineage>
</organism>
<evidence type="ECO:0000313" key="2">
    <source>
        <dbReference type="EMBL" id="ELW63464.1"/>
    </source>
</evidence>
<dbReference type="AlphaFoldDB" id="L9KLV7"/>
<accession>L9KLV7</accession>
<feature type="region of interest" description="Disordered" evidence="1">
    <location>
        <begin position="1"/>
        <end position="92"/>
    </location>
</feature>
<name>L9KLV7_TUPCH</name>
<feature type="compositionally biased region" description="Basic and acidic residues" evidence="1">
    <location>
        <begin position="352"/>
        <end position="366"/>
    </location>
</feature>
<dbReference type="Proteomes" id="UP000011518">
    <property type="component" value="Unassembled WGS sequence"/>
</dbReference>
<evidence type="ECO:0000256" key="1">
    <source>
        <dbReference type="SAM" id="MobiDB-lite"/>
    </source>
</evidence>
<feature type="compositionally biased region" description="Polar residues" evidence="1">
    <location>
        <begin position="415"/>
        <end position="430"/>
    </location>
</feature>
<feature type="region of interest" description="Disordered" evidence="1">
    <location>
        <begin position="203"/>
        <end position="224"/>
    </location>
</feature>
<feature type="compositionally biased region" description="Polar residues" evidence="1">
    <location>
        <begin position="16"/>
        <end position="25"/>
    </location>
</feature>
<feature type="compositionally biased region" description="Polar residues" evidence="1">
    <location>
        <begin position="71"/>
        <end position="86"/>
    </location>
</feature>
<feature type="compositionally biased region" description="Polar residues" evidence="1">
    <location>
        <begin position="213"/>
        <end position="224"/>
    </location>
</feature>
<keyword evidence="3" id="KW-1185">Reference proteome</keyword>
<sequence>MPPKAPTRLLAAVPLSPSSEATSNTNKKHPWAAGPLHRPGPSAEEEPRLSSPVHLGPRALGQLDSVPGGAAQQSHGCTSERTQLQPTKEAPCRGAPVLGQSVTPCAGDLMAQTFLPGTFDEGRLLAACGAPVVKAKQPRTPGWGLPPWETYTVTHGQPRVQRSQGHPRSGHHAVGKCNGVHAMVAARCRLSLVSPSQDSGRFGFSTAGGRSQELPSSPWDSGTAQLRERPATVVRTHFLHGWRDLRVTTHGASAEKGGVYRAGLLADSAGSLPLESRLGDVILNIMMHKREHLRLHRQACSSTASPKVTVLTPCLGQGPDVTRQELQPCLGGQTWCVPAPPAVPAAVHLSQHPRDSLTRLQDHSGEQQEQPSVPLLYSHQAPDGRVELSEPTEASTLGGQSHCFEGHCPEGPHLSPSTWSMHPPAGQSQAHHPCGNRGHPYGTGDTPNSGAPTLGNCV</sequence>
<gene>
    <name evidence="2" type="ORF">TREES_T100016002</name>
</gene>
<protein>
    <submittedName>
        <fullName evidence="2">Uncharacterized protein</fullName>
    </submittedName>
</protein>
<dbReference type="EMBL" id="KB320776">
    <property type="protein sequence ID" value="ELW63464.1"/>
    <property type="molecule type" value="Genomic_DNA"/>
</dbReference>
<feature type="region of interest" description="Disordered" evidence="1">
    <location>
        <begin position="350"/>
        <end position="373"/>
    </location>
</feature>
<reference evidence="3" key="1">
    <citation type="submission" date="2012-07" db="EMBL/GenBank/DDBJ databases">
        <title>Genome of the Chinese tree shrew, a rising model animal genetically related to primates.</title>
        <authorList>
            <person name="Zhang G."/>
            <person name="Fan Y."/>
            <person name="Yao Y."/>
            <person name="Huang Z."/>
        </authorList>
    </citation>
    <scope>NUCLEOTIDE SEQUENCE [LARGE SCALE GENOMIC DNA]</scope>
</reference>